<reference evidence="1" key="1">
    <citation type="submission" date="2024-09" db="EMBL/GenBank/DDBJ databases">
        <title>Draft Genome Sequences of Neofusicoccum parvum.</title>
        <authorList>
            <person name="Ashida A."/>
            <person name="Camagna M."/>
            <person name="Tanaka A."/>
            <person name="Takemoto D."/>
        </authorList>
    </citation>
    <scope>NUCLEOTIDE SEQUENCE</scope>
    <source>
        <strain evidence="1">PPO83</strain>
    </source>
</reference>
<evidence type="ECO:0000313" key="1">
    <source>
        <dbReference type="EMBL" id="GME50422.1"/>
    </source>
</evidence>
<organism evidence="1 2">
    <name type="scientific">Neofusicoccum parvum</name>
    <dbReference type="NCBI Taxonomy" id="310453"/>
    <lineage>
        <taxon>Eukaryota</taxon>
        <taxon>Fungi</taxon>
        <taxon>Dikarya</taxon>
        <taxon>Ascomycota</taxon>
        <taxon>Pezizomycotina</taxon>
        <taxon>Dothideomycetes</taxon>
        <taxon>Dothideomycetes incertae sedis</taxon>
        <taxon>Botryosphaeriales</taxon>
        <taxon>Botryosphaeriaceae</taxon>
        <taxon>Neofusicoccum</taxon>
    </lineage>
</organism>
<keyword evidence="1" id="KW-0378">Hydrolase</keyword>
<proteinExistence type="predicted"/>
<gene>
    <name evidence="1" type="primary">g3829</name>
    <name evidence="1" type="ORF">NpPPO83_00003829</name>
</gene>
<name>A0ACB5SNW0_9PEZI</name>
<accession>A0ACB5SNW0</accession>
<evidence type="ECO:0000313" key="2">
    <source>
        <dbReference type="Proteomes" id="UP001165186"/>
    </source>
</evidence>
<dbReference type="EMBL" id="BSXG01000164">
    <property type="protein sequence ID" value="GME50422.1"/>
    <property type="molecule type" value="Genomic_DNA"/>
</dbReference>
<protein>
    <submittedName>
        <fullName evidence="1">Peptidase C19 ubiquitin carboxyl-terminal hydrolase 2</fullName>
    </submittedName>
</protein>
<dbReference type="Proteomes" id="UP001165186">
    <property type="component" value="Unassembled WGS sequence"/>
</dbReference>
<sequence>MTSRNPTGPSTPADESKTSFLSSRRSSKAKKSGSKSRPTSQSGEGRLSITMSRLTGRKSRDKLSDTLPLGGADTTSKDKDNNGSGGDDSNVEGDPANPLVLVEAPTNNPTSGGFQKSATVAFGRGKKEKKIRRTSSVPLADELAKTSLKEGGGKGKAKKKPPDRECVVM</sequence>
<comment type="caution">
    <text evidence="1">The sequence shown here is derived from an EMBL/GenBank/DDBJ whole genome shotgun (WGS) entry which is preliminary data.</text>
</comment>
<keyword evidence="2" id="KW-1185">Reference proteome</keyword>